<keyword evidence="1" id="KW-0472">Membrane</keyword>
<feature type="transmembrane region" description="Helical" evidence="1">
    <location>
        <begin position="98"/>
        <end position="120"/>
    </location>
</feature>
<comment type="caution">
    <text evidence="2">The sequence shown here is derived from an EMBL/GenBank/DDBJ whole genome shotgun (WGS) entry which is preliminary data.</text>
</comment>
<evidence type="ECO:0000313" key="2">
    <source>
        <dbReference type="EMBL" id="OHS94383.1"/>
    </source>
</evidence>
<keyword evidence="1" id="KW-1133">Transmembrane helix</keyword>
<dbReference type="EMBL" id="MLAK01001324">
    <property type="protein sequence ID" value="OHS94383.1"/>
    <property type="molecule type" value="Genomic_DNA"/>
</dbReference>
<dbReference type="RefSeq" id="XP_068347520.1">
    <property type="nucleotide sequence ID" value="XM_068512654.1"/>
</dbReference>
<organism evidence="2 3">
    <name type="scientific">Tritrichomonas foetus</name>
    <dbReference type="NCBI Taxonomy" id="1144522"/>
    <lineage>
        <taxon>Eukaryota</taxon>
        <taxon>Metamonada</taxon>
        <taxon>Parabasalia</taxon>
        <taxon>Tritrichomonadida</taxon>
        <taxon>Tritrichomonadidae</taxon>
        <taxon>Tritrichomonas</taxon>
    </lineage>
</organism>
<feature type="transmembrane region" description="Helical" evidence="1">
    <location>
        <begin position="127"/>
        <end position="143"/>
    </location>
</feature>
<dbReference type="GeneID" id="94847358"/>
<accession>A0A1J4J816</accession>
<gene>
    <name evidence="2" type="ORF">TRFO_39449</name>
</gene>
<dbReference type="VEuPathDB" id="TrichDB:TRFO_39449"/>
<keyword evidence="1" id="KW-0812">Transmembrane</keyword>
<protein>
    <submittedName>
        <fullName evidence="2">Uncharacterized protein</fullName>
    </submittedName>
</protein>
<evidence type="ECO:0000313" key="3">
    <source>
        <dbReference type="Proteomes" id="UP000179807"/>
    </source>
</evidence>
<keyword evidence="3" id="KW-1185">Reference proteome</keyword>
<dbReference type="Proteomes" id="UP000179807">
    <property type="component" value="Unassembled WGS sequence"/>
</dbReference>
<dbReference type="AlphaFoldDB" id="A0A1J4J816"/>
<reference evidence="2" key="1">
    <citation type="submission" date="2016-10" db="EMBL/GenBank/DDBJ databases">
        <authorList>
            <person name="Benchimol M."/>
            <person name="Almeida L.G."/>
            <person name="Vasconcelos A.T."/>
            <person name="Perreira-Neves A."/>
            <person name="Rosa I.A."/>
            <person name="Tasca T."/>
            <person name="Bogo M.R."/>
            <person name="de Souza W."/>
        </authorList>
    </citation>
    <scope>NUCLEOTIDE SEQUENCE [LARGE SCALE GENOMIC DNA]</scope>
    <source>
        <strain evidence="2">K</strain>
    </source>
</reference>
<evidence type="ECO:0000256" key="1">
    <source>
        <dbReference type="SAM" id="Phobius"/>
    </source>
</evidence>
<feature type="transmembrane region" description="Helical" evidence="1">
    <location>
        <begin position="55"/>
        <end position="78"/>
    </location>
</feature>
<proteinExistence type="predicted"/>
<sequence length="159" mass="19204">MKSSLLHDFNLIFIMGRLPSNKVYNMWCPRLTRKKLSGSTSKKRETKAHREHHNITLFCFISLSFSIFFSGEPLIYILRRVYHDNFLLEIYSSFFATIYYHICYLYTSVYCTSVCFHVFNDELNNKLFIRLIFFLNTAIYYSIKQSFHFFPHIFFICLF</sequence>
<name>A0A1J4J816_9EUKA</name>